<keyword evidence="2" id="KW-0651">Protein splicing</keyword>
<dbReference type="InterPro" id="IPR006141">
    <property type="entry name" value="Intein_N"/>
</dbReference>
<keyword evidence="1" id="KW-0068">Autocatalytic cleavage</keyword>
<evidence type="ECO:0000313" key="5">
    <source>
        <dbReference type="EMBL" id="QJA63679.1"/>
    </source>
</evidence>
<dbReference type="PROSITE" id="PS50817">
    <property type="entry name" value="INTEIN_N_TER"/>
    <property type="match status" value="1"/>
</dbReference>
<evidence type="ECO:0000256" key="1">
    <source>
        <dbReference type="ARBA" id="ARBA00022813"/>
    </source>
</evidence>
<dbReference type="InterPro" id="IPR030934">
    <property type="entry name" value="Intein_C"/>
</dbReference>
<dbReference type="CDD" id="cd00081">
    <property type="entry name" value="Hint"/>
    <property type="match status" value="1"/>
</dbReference>
<organism evidence="5">
    <name type="scientific">viral metagenome</name>
    <dbReference type="NCBI Taxonomy" id="1070528"/>
    <lineage>
        <taxon>unclassified sequences</taxon>
        <taxon>metagenomes</taxon>
        <taxon>organismal metagenomes</taxon>
    </lineage>
</organism>
<dbReference type="AlphaFoldDB" id="A0A6M3J1C3"/>
<dbReference type="InterPro" id="IPR003587">
    <property type="entry name" value="Hint_dom_N"/>
</dbReference>
<dbReference type="SMART" id="SM00305">
    <property type="entry name" value="HintC"/>
    <property type="match status" value="1"/>
</dbReference>
<dbReference type="SUPFAM" id="SSF51294">
    <property type="entry name" value="Hedgehog/intein (Hint) domain"/>
    <property type="match status" value="1"/>
</dbReference>
<protein>
    <submittedName>
        <fullName evidence="5">Putative terminase</fullName>
    </submittedName>
</protein>
<dbReference type="Gene3D" id="3.30.420.280">
    <property type="match status" value="1"/>
</dbReference>
<dbReference type="InterPro" id="IPR036844">
    <property type="entry name" value="Hint_dom_sf"/>
</dbReference>
<sequence length="772" mass="87979">MRNTYGDLEATSLKTWLEWFDTLGIVKRRLAPRLNYTHTFNDGKGPIELELMFIALDRPDDVRKLKSLELTGVYLNELSEIPQAALVHFKSRVNRFPAERDCNENYWSGIIADTNPPETDHWIYRIFEQDKPEGHRIFHQPPALIKTDTGYIVNDEADNLEHLKGGGDYYLQMIQGQTEEFIRVYCMGQYGTVVDGKRVYPQYNDDFHSIEEIEVNEFEPILLAWDYGTVSPACLVVQQVESRILAIKEFTCEYMTVKELAEQAVIPWLNRYARGMPMEVTADPADTYDGNAQLEELGLIVEAASTNRIGARIAAVADNLNLLVQGKPKLCISRQGCPKLRQGFLGKYNYRRLRVIGEEKYQDVPNKTHPFSDCFAAKTKILMWDFLQKNIENVKPGDYVMTPNGACKVTHAWLARKDALVYEYAFSNGSKFIATPDHRVFTNNGWVRLCDLTDMDILHSIGNKIGAKWLKRLLRLSVKLVAKSLKLLNGVLTKVKASIARVHAIMLEEEEKKELKLMGYGLALTMENTMSINHQAAQRLNCIDTFGKSIMEQFQKGPVFTTKTLIDITMPSTTLNSWMYRSTQQCMGKKTMLIFQKDYHAYIKLPLKPPKCGTLLTKVDSGTQSIAKKYGLKDKNKNLSVLSAELNTSHISCVKAFVRQHVKALLDVKTVLITKCVNVLSAAKTLLLTNTQKLKPVEITLVGKRLYPKLADVYDLTVENEHCFYANGICTHNCHDSLQYACLYYRVDLGEDNDYPTYSEYDEETRNKVSGY</sequence>
<gene>
    <name evidence="6" type="ORF">MM415A00274_0004</name>
    <name evidence="5" type="ORF">MM415B00593_0006</name>
</gene>
<accession>A0A6M3J1C3</accession>
<dbReference type="SMART" id="SM00306">
    <property type="entry name" value="HintN"/>
    <property type="match status" value="1"/>
</dbReference>
<evidence type="ECO:0000259" key="3">
    <source>
        <dbReference type="SMART" id="SM00305"/>
    </source>
</evidence>
<evidence type="ECO:0000259" key="4">
    <source>
        <dbReference type="SMART" id="SM00306"/>
    </source>
</evidence>
<evidence type="ECO:0000313" key="6">
    <source>
        <dbReference type="EMBL" id="QJA83547.1"/>
    </source>
</evidence>
<dbReference type="PRINTS" id="PR00379">
    <property type="entry name" value="INTEIN"/>
</dbReference>
<name>A0A6M3J1C3_9ZZZZ</name>
<dbReference type="InterPro" id="IPR003586">
    <property type="entry name" value="Hint_dom_C"/>
</dbReference>
<feature type="domain" description="Hint" evidence="3">
    <location>
        <begin position="691"/>
        <end position="739"/>
    </location>
</feature>
<dbReference type="Gene3D" id="3.40.50.300">
    <property type="entry name" value="P-loop containing nucleotide triphosphate hydrolases"/>
    <property type="match status" value="1"/>
</dbReference>
<dbReference type="EMBL" id="MT142513">
    <property type="protein sequence ID" value="QJA83547.1"/>
    <property type="molecule type" value="Genomic_DNA"/>
</dbReference>
<proteinExistence type="predicted"/>
<dbReference type="EMBL" id="MT141503">
    <property type="protein sequence ID" value="QJA63679.1"/>
    <property type="molecule type" value="Genomic_DNA"/>
</dbReference>
<feature type="domain" description="Hint" evidence="4">
    <location>
        <begin position="372"/>
        <end position="462"/>
    </location>
</feature>
<evidence type="ECO:0000256" key="2">
    <source>
        <dbReference type="ARBA" id="ARBA00023000"/>
    </source>
</evidence>
<dbReference type="PROSITE" id="PS50818">
    <property type="entry name" value="INTEIN_C_TER"/>
    <property type="match status" value="1"/>
</dbReference>
<dbReference type="InterPro" id="IPR006142">
    <property type="entry name" value="INTEIN"/>
</dbReference>
<dbReference type="InterPro" id="IPR027417">
    <property type="entry name" value="P-loop_NTPase"/>
</dbReference>
<dbReference type="NCBIfam" id="TIGR01443">
    <property type="entry name" value="intein_Cterm"/>
    <property type="match status" value="1"/>
</dbReference>
<reference evidence="5" key="1">
    <citation type="submission" date="2020-03" db="EMBL/GenBank/DDBJ databases">
        <title>The deep terrestrial virosphere.</title>
        <authorList>
            <person name="Holmfeldt K."/>
            <person name="Nilsson E."/>
            <person name="Simone D."/>
            <person name="Lopez-Fernandez M."/>
            <person name="Wu X."/>
            <person name="de Brujin I."/>
            <person name="Lundin D."/>
            <person name="Andersson A."/>
            <person name="Bertilsson S."/>
            <person name="Dopson M."/>
        </authorList>
    </citation>
    <scope>NUCLEOTIDE SEQUENCE</scope>
    <source>
        <strain evidence="6">MM415A00274</strain>
        <strain evidence="5">MM415B00593</strain>
    </source>
</reference>
<dbReference type="Gene3D" id="2.170.16.10">
    <property type="entry name" value="Hedgehog/Intein (Hint) domain"/>
    <property type="match status" value="2"/>
</dbReference>
<dbReference type="GO" id="GO:0016539">
    <property type="term" value="P:intein-mediated protein splicing"/>
    <property type="evidence" value="ECO:0007669"/>
    <property type="project" value="InterPro"/>
</dbReference>
<dbReference type="Pfam" id="PF14890">
    <property type="entry name" value="Intein_splicing"/>
    <property type="match status" value="1"/>
</dbReference>